<dbReference type="KEGG" id="abae:CL176_08855"/>
<dbReference type="AlphaFoldDB" id="A0A347WLZ4"/>
<dbReference type="InterPro" id="IPR036890">
    <property type="entry name" value="HATPase_C_sf"/>
</dbReference>
<dbReference type="InterPro" id="IPR003594">
    <property type="entry name" value="HATPase_dom"/>
</dbReference>
<keyword evidence="3" id="KW-0597">Phosphoprotein</keyword>
<evidence type="ECO:0000256" key="7">
    <source>
        <dbReference type="ARBA" id="ARBA00022840"/>
    </source>
</evidence>
<evidence type="ECO:0000256" key="4">
    <source>
        <dbReference type="ARBA" id="ARBA00022679"/>
    </source>
</evidence>
<dbReference type="OrthoDB" id="9767435at2"/>
<evidence type="ECO:0000256" key="8">
    <source>
        <dbReference type="ARBA" id="ARBA00023012"/>
    </source>
</evidence>
<dbReference type="PROSITE" id="PS50109">
    <property type="entry name" value="HIS_KIN"/>
    <property type="match status" value="1"/>
</dbReference>
<dbReference type="InterPro" id="IPR038424">
    <property type="entry name" value="H_kinase_PdtaS_GAF_sf"/>
</dbReference>
<evidence type="ECO:0000256" key="1">
    <source>
        <dbReference type="ARBA" id="ARBA00000085"/>
    </source>
</evidence>
<keyword evidence="7" id="KW-0067">ATP-binding</keyword>
<keyword evidence="4" id="KW-0808">Transferase</keyword>
<dbReference type="SMART" id="SM00387">
    <property type="entry name" value="HATPase_c"/>
    <property type="match status" value="1"/>
</dbReference>
<dbReference type="PANTHER" id="PTHR41523">
    <property type="entry name" value="TWO-COMPONENT SYSTEM SENSOR PROTEIN"/>
    <property type="match status" value="1"/>
</dbReference>
<evidence type="ECO:0000256" key="5">
    <source>
        <dbReference type="ARBA" id="ARBA00022741"/>
    </source>
</evidence>
<dbReference type="PANTHER" id="PTHR41523:SF8">
    <property type="entry name" value="ETHYLENE RESPONSE SENSOR PROTEIN"/>
    <property type="match status" value="1"/>
</dbReference>
<gene>
    <name evidence="10" type="ORF">CL176_08855</name>
</gene>
<organism evidence="10 11">
    <name type="scientific">Suicoccus acidiformans</name>
    <dbReference type="NCBI Taxonomy" id="2036206"/>
    <lineage>
        <taxon>Bacteria</taxon>
        <taxon>Bacillati</taxon>
        <taxon>Bacillota</taxon>
        <taxon>Bacilli</taxon>
        <taxon>Lactobacillales</taxon>
        <taxon>Aerococcaceae</taxon>
        <taxon>Suicoccus</taxon>
    </lineage>
</organism>
<dbReference type="Gene3D" id="3.30.450.20">
    <property type="entry name" value="PAS domain"/>
    <property type="match status" value="1"/>
</dbReference>
<feature type="domain" description="Histidine kinase" evidence="9">
    <location>
        <begin position="275"/>
        <end position="470"/>
    </location>
</feature>
<dbReference type="SUPFAM" id="SSF55874">
    <property type="entry name" value="ATPase domain of HSP90 chaperone/DNA topoisomerase II/histidine kinase"/>
    <property type="match status" value="1"/>
</dbReference>
<dbReference type="InterPro" id="IPR011495">
    <property type="entry name" value="Sig_transdc_His_kin_sub2_dim/P"/>
</dbReference>
<keyword evidence="6" id="KW-0418">Kinase</keyword>
<dbReference type="GO" id="GO:0005524">
    <property type="term" value="F:ATP binding"/>
    <property type="evidence" value="ECO:0007669"/>
    <property type="project" value="UniProtKB-KW"/>
</dbReference>
<dbReference type="Pfam" id="PF12282">
    <property type="entry name" value="GAF_PdtaS"/>
    <property type="match status" value="1"/>
</dbReference>
<dbReference type="GO" id="GO:0004673">
    <property type="term" value="F:protein histidine kinase activity"/>
    <property type="evidence" value="ECO:0007669"/>
    <property type="project" value="UniProtKB-EC"/>
</dbReference>
<dbReference type="Gene3D" id="3.30.450.280">
    <property type="entry name" value="GAF domain"/>
    <property type="match status" value="1"/>
</dbReference>
<accession>A0A347WLZ4</accession>
<evidence type="ECO:0000256" key="3">
    <source>
        <dbReference type="ARBA" id="ARBA00022553"/>
    </source>
</evidence>
<dbReference type="Pfam" id="PF02518">
    <property type="entry name" value="HATPase_c"/>
    <property type="match status" value="1"/>
</dbReference>
<dbReference type="InterPro" id="IPR022066">
    <property type="entry name" value="PdtaS_GAF"/>
</dbReference>
<dbReference type="Gene3D" id="3.30.565.10">
    <property type="entry name" value="Histidine kinase-like ATPase, C-terminal domain"/>
    <property type="match status" value="1"/>
</dbReference>
<dbReference type="GO" id="GO:0000160">
    <property type="term" value="P:phosphorelay signal transduction system"/>
    <property type="evidence" value="ECO:0007669"/>
    <property type="project" value="UniProtKB-KW"/>
</dbReference>
<dbReference type="InterPro" id="IPR005467">
    <property type="entry name" value="His_kinase_dom"/>
</dbReference>
<dbReference type="EMBL" id="CP023434">
    <property type="protein sequence ID" value="AXY26101.1"/>
    <property type="molecule type" value="Genomic_DNA"/>
</dbReference>
<comment type="catalytic activity">
    <reaction evidence="1">
        <text>ATP + protein L-histidine = ADP + protein N-phospho-L-histidine.</text>
        <dbReference type="EC" id="2.7.13.3"/>
    </reaction>
</comment>
<name>A0A347WLZ4_9LACT</name>
<dbReference type="EC" id="2.7.13.3" evidence="2"/>
<reference evidence="10 11" key="1">
    <citation type="submission" date="2017-09" db="EMBL/GenBank/DDBJ databases">
        <title>Complete genome sequence of Oxytococcus suis strain ZY16052.</title>
        <authorList>
            <person name="Li F."/>
        </authorList>
    </citation>
    <scope>NUCLEOTIDE SEQUENCE [LARGE SCALE GENOMIC DNA]</scope>
    <source>
        <strain evidence="10 11">ZY16052</strain>
    </source>
</reference>
<evidence type="ECO:0000256" key="2">
    <source>
        <dbReference type="ARBA" id="ARBA00012438"/>
    </source>
</evidence>
<dbReference type="Proteomes" id="UP000263232">
    <property type="component" value="Chromosome"/>
</dbReference>
<dbReference type="Pfam" id="PF07568">
    <property type="entry name" value="HisKA_2"/>
    <property type="match status" value="1"/>
</dbReference>
<evidence type="ECO:0000256" key="6">
    <source>
        <dbReference type="ARBA" id="ARBA00022777"/>
    </source>
</evidence>
<dbReference type="RefSeq" id="WP_118990998.1">
    <property type="nucleotide sequence ID" value="NZ_CP023434.1"/>
</dbReference>
<protein>
    <recommendedName>
        <fullName evidence="2">histidine kinase</fullName>
        <ecNumber evidence="2">2.7.13.3</ecNumber>
    </recommendedName>
</protein>
<keyword evidence="8" id="KW-0902">Two-component regulatory system</keyword>
<sequence length="471" mass="53686">MSNQQINSNIKELCEKYTSLNTKEINYLISYANNLPIEKDYLTYDIFIDAWDKISQQAIVVWHRRPIKGQSLYDGNVVGKHALIQDEPGPIRTLQTGMPSVNLMAISQEGATIKQTSFPIEFGDKTIAVLILETSLKDDELVSKNHTKKSKLTITKDTFDYIFNAIQDIVLVFNSDGFLIANNKIADQFYHDIGYMDPIQQMHFNNLSLNEHRFEDVKKLLKYGIYEGQSSFWNYYVDFKYCESPGGLYVVIMTNRSQEKLLENEINNELVTIREVHHRVKNNLQTVVSLLRLQLHRTSTDEAAKALSESINRILATSTTHDILSESNTGDVINIKAVINSVVDNLMYSHAVKGYITIEKNIDDLLLDFEMAVPLALIINELVQNSLEHAFRSFDEEQQARIEVSIKSDQELIQMIVSDNGSGINFSNDNHKNLGLQIVESFVNSKLNGLIVYEPNHPGTRVKINFKNTIE</sequence>
<evidence type="ECO:0000313" key="11">
    <source>
        <dbReference type="Proteomes" id="UP000263232"/>
    </source>
</evidence>
<proteinExistence type="predicted"/>
<keyword evidence="5" id="KW-0547">Nucleotide-binding</keyword>
<keyword evidence="11" id="KW-1185">Reference proteome</keyword>
<evidence type="ECO:0000259" key="9">
    <source>
        <dbReference type="PROSITE" id="PS50109"/>
    </source>
</evidence>
<evidence type="ECO:0000313" key="10">
    <source>
        <dbReference type="EMBL" id="AXY26101.1"/>
    </source>
</evidence>